<feature type="compositionally biased region" description="Basic and acidic residues" evidence="1">
    <location>
        <begin position="162"/>
        <end position="178"/>
    </location>
</feature>
<feature type="compositionally biased region" description="Polar residues" evidence="1">
    <location>
        <begin position="402"/>
        <end position="415"/>
    </location>
</feature>
<comment type="caution">
    <text evidence="2">The sequence shown here is derived from an EMBL/GenBank/DDBJ whole genome shotgun (WGS) entry which is preliminary data.</text>
</comment>
<keyword evidence="3" id="KW-1185">Reference proteome</keyword>
<accession>A0ABN9UEN7</accession>
<feature type="compositionally biased region" description="Basic and acidic residues" evidence="1">
    <location>
        <begin position="202"/>
        <end position="212"/>
    </location>
</feature>
<sequence length="609" mass="66024">MPGPWCRSGALGDGELLAELIVSDMIEAAAYDDDGAPQGTYILRALHGDCAPEGGVLLTACYLAAEDDYYNFWMRSGGRPEKEVYHVCAEGGCRKGPLGRIHIESWRPASREDIEFDRLAWAAKPGLKKRILEALDAASAASQEGGDNGRDGKAKPPARGEWPGKRPAADPLQARDKSPPAGRGAPDGALWAGARRVQPRGGVREELHELRAGLEGGAGRDGADRRGEAVPPGEVRTVAVTRPPPPAQARRRRAEPLAPAARAARRRACAAGSSAALAATPRGSEPAARRRAQPAPPRGTEPAPQGAAQPAPRGSEPAARRGPSPRRREAASLRRSEQRSPRREAASPRRGERPSLRRREAESPRRREQGPKERSRDRSHRRRRQMRARSSCSDSDEAGFHNASTPGDRSSTTQGRLMRFARENQGRLARKLLWKMASKVTPGGEADSDDSENQTGAAPAVVSSYHLRVLSTQQPPRSKRNSNEMRLMCKILDLLSRERVSRAMDFAAQHLKAIEQSVTDGGWTRARFLELFEEEGPSLVNRGEKYMMRKEVRAEQQLALRSGPGPKGGSKGRRSDDAGPAGYGATEHRGKGEPSHGKGFSFGAASRSK</sequence>
<feature type="compositionally biased region" description="Low complexity" evidence="1">
    <location>
        <begin position="302"/>
        <end position="322"/>
    </location>
</feature>
<evidence type="ECO:0000256" key="1">
    <source>
        <dbReference type="SAM" id="MobiDB-lite"/>
    </source>
</evidence>
<evidence type="ECO:0000313" key="3">
    <source>
        <dbReference type="Proteomes" id="UP001189429"/>
    </source>
</evidence>
<feature type="region of interest" description="Disordered" evidence="1">
    <location>
        <begin position="139"/>
        <end position="416"/>
    </location>
</feature>
<gene>
    <name evidence="2" type="ORF">PCOR1329_LOCUS47939</name>
</gene>
<evidence type="ECO:0000313" key="2">
    <source>
        <dbReference type="EMBL" id="CAK0858015.1"/>
    </source>
</evidence>
<dbReference type="Proteomes" id="UP001189429">
    <property type="component" value="Unassembled WGS sequence"/>
</dbReference>
<feature type="compositionally biased region" description="Basic residues" evidence="1">
    <location>
        <begin position="377"/>
        <end position="387"/>
    </location>
</feature>
<feature type="non-terminal residue" evidence="2">
    <location>
        <position position="609"/>
    </location>
</feature>
<reference evidence="2" key="1">
    <citation type="submission" date="2023-10" db="EMBL/GenBank/DDBJ databases">
        <authorList>
            <person name="Chen Y."/>
            <person name="Shah S."/>
            <person name="Dougan E. K."/>
            <person name="Thang M."/>
            <person name="Chan C."/>
        </authorList>
    </citation>
    <scope>NUCLEOTIDE SEQUENCE [LARGE SCALE GENOMIC DNA]</scope>
</reference>
<feature type="region of interest" description="Disordered" evidence="1">
    <location>
        <begin position="555"/>
        <end position="609"/>
    </location>
</feature>
<protein>
    <submittedName>
        <fullName evidence="2">Uncharacterized protein</fullName>
    </submittedName>
</protein>
<feature type="compositionally biased region" description="Basic and acidic residues" evidence="1">
    <location>
        <begin position="326"/>
        <end position="376"/>
    </location>
</feature>
<feature type="compositionally biased region" description="Basic and acidic residues" evidence="1">
    <location>
        <begin position="586"/>
        <end position="596"/>
    </location>
</feature>
<dbReference type="EMBL" id="CAUYUJ010015777">
    <property type="protein sequence ID" value="CAK0858015.1"/>
    <property type="molecule type" value="Genomic_DNA"/>
</dbReference>
<feature type="compositionally biased region" description="Low complexity" evidence="1">
    <location>
        <begin position="269"/>
        <end position="282"/>
    </location>
</feature>
<organism evidence="2 3">
    <name type="scientific">Prorocentrum cordatum</name>
    <dbReference type="NCBI Taxonomy" id="2364126"/>
    <lineage>
        <taxon>Eukaryota</taxon>
        <taxon>Sar</taxon>
        <taxon>Alveolata</taxon>
        <taxon>Dinophyceae</taxon>
        <taxon>Prorocentrales</taxon>
        <taxon>Prorocentraceae</taxon>
        <taxon>Prorocentrum</taxon>
    </lineage>
</organism>
<proteinExistence type="predicted"/>
<name>A0ABN9UEN7_9DINO</name>